<organism evidence="3 5">
    <name type="scientific">Parabacteroides goldsteinii DSM 19448 = WAL 12034</name>
    <dbReference type="NCBI Taxonomy" id="927665"/>
    <lineage>
        <taxon>Bacteria</taxon>
        <taxon>Pseudomonadati</taxon>
        <taxon>Bacteroidota</taxon>
        <taxon>Bacteroidia</taxon>
        <taxon>Bacteroidales</taxon>
        <taxon>Tannerellaceae</taxon>
        <taxon>Parabacteroides</taxon>
    </lineage>
</organism>
<dbReference type="RefSeq" id="WP_046145813.1">
    <property type="nucleotide sequence ID" value="NZ_KQ033912.1"/>
</dbReference>
<dbReference type="Gene3D" id="3.30.420.40">
    <property type="match status" value="2"/>
</dbReference>
<comment type="similarity">
    <text evidence="1">Belongs to the ROK (NagC/XylR) family.</text>
</comment>
<dbReference type="CDD" id="cd00090">
    <property type="entry name" value="HTH_ARSR"/>
    <property type="match status" value="1"/>
</dbReference>
<evidence type="ECO:0000313" key="2">
    <source>
        <dbReference type="EMBL" id="KKB45036.1"/>
    </source>
</evidence>
<comment type="caution">
    <text evidence="3">The sequence shown here is derived from an EMBL/GenBank/DDBJ whole genome shotgun (WGS) entry which is preliminary data.</text>
</comment>
<reference evidence="3 5" key="1">
    <citation type="submission" date="2013-04" db="EMBL/GenBank/DDBJ databases">
        <title>The Genome Sequence of Parabacteroides goldsteinii DSM 19448.</title>
        <authorList>
            <consortium name="The Broad Institute Genomics Platform"/>
            <person name="Earl A."/>
            <person name="Ward D."/>
            <person name="Feldgarden M."/>
            <person name="Gevers D."/>
            <person name="Martens E."/>
            <person name="Sakamoto M."/>
            <person name="Benno Y."/>
            <person name="Song Y."/>
            <person name="Liu C."/>
            <person name="Lee J."/>
            <person name="Bolanos M."/>
            <person name="Vaisanen M.L."/>
            <person name="Finegold S.M."/>
            <person name="Walker B."/>
            <person name="Young S."/>
            <person name="Zeng Q."/>
            <person name="Gargeya S."/>
            <person name="Fitzgerald M."/>
            <person name="Haas B."/>
            <person name="Abouelleil A."/>
            <person name="Allen A.W."/>
            <person name="Alvarado L."/>
            <person name="Arachchi H.M."/>
            <person name="Berlin A.M."/>
            <person name="Chapman S.B."/>
            <person name="Gainer-Dewar J."/>
            <person name="Goldberg J."/>
            <person name="Griggs A."/>
            <person name="Gujja S."/>
            <person name="Hansen M."/>
            <person name="Howarth C."/>
            <person name="Imamovic A."/>
            <person name="Ireland A."/>
            <person name="Larimer J."/>
            <person name="McCowan C."/>
            <person name="Murphy C."/>
            <person name="Pearson M."/>
            <person name="Poon T.W."/>
            <person name="Priest M."/>
            <person name="Roberts A."/>
            <person name="Saif S."/>
            <person name="Shea T."/>
            <person name="Sisk P."/>
            <person name="Sykes S."/>
            <person name="Wortman J."/>
            <person name="Nusbaum C."/>
            <person name="Birren B."/>
        </authorList>
    </citation>
    <scope>NUCLEOTIDE SEQUENCE [LARGE SCALE GENOMIC DNA]</scope>
    <source>
        <strain evidence="3 5">DSM 19448</strain>
    </source>
</reference>
<proteinExistence type="inferred from homology"/>
<dbReference type="InterPro" id="IPR011991">
    <property type="entry name" value="ArsR-like_HTH"/>
</dbReference>
<dbReference type="HOGENOM" id="CLU_036604_13_1_10"/>
<dbReference type="PANTHER" id="PTHR18964">
    <property type="entry name" value="ROK (REPRESSOR, ORF, KINASE) FAMILY"/>
    <property type="match status" value="1"/>
</dbReference>
<dbReference type="EMBL" id="AQHV01000032">
    <property type="protein sequence ID" value="KKB45054.1"/>
    <property type="molecule type" value="Genomic_DNA"/>
</dbReference>
<gene>
    <name evidence="4" type="ORF">HMPREF1535_01667</name>
    <name evidence="3" type="ORF">HMPREF1535_05133</name>
    <name evidence="2" type="ORF">HMPREF1535_05134</name>
</gene>
<accession>A0A0F5IHM6</accession>
<protein>
    <recommendedName>
        <fullName evidence="6">HTH marR-type domain-containing protein</fullName>
    </recommendedName>
</protein>
<dbReference type="EMBL" id="AQHV01000033">
    <property type="protein sequence ID" value="KKB45036.1"/>
    <property type="molecule type" value="Genomic_DNA"/>
</dbReference>
<dbReference type="Gene3D" id="1.10.10.10">
    <property type="entry name" value="Winged helix-like DNA-binding domain superfamily/Winged helix DNA-binding domain"/>
    <property type="match status" value="1"/>
</dbReference>
<dbReference type="InterPro" id="IPR036388">
    <property type="entry name" value="WH-like_DNA-bd_sf"/>
</dbReference>
<dbReference type="AlphaFoldDB" id="A0A0F5IHM6"/>
<evidence type="ECO:0000313" key="5">
    <source>
        <dbReference type="Proteomes" id="UP000033047"/>
    </source>
</evidence>
<dbReference type="GO" id="GO:0006355">
    <property type="term" value="P:regulation of DNA-templated transcription"/>
    <property type="evidence" value="ECO:0007669"/>
    <property type="project" value="UniProtKB-ARBA"/>
</dbReference>
<dbReference type="PATRIC" id="fig|927665.4.peg.1705"/>
<sequence>MNTKFLITADSNRSALLKKKIIHYYIANGDATIAELCKEMDLSIPTVTKLVGELLDDGYILDFGKQETNGGRKPNIYGLNPVSGYFVGVDVFRSKINVAAVDFKGDKLRVEENIPYSLENTPEALEILCNLINDFIDRLSVPREKVLAVGVNISGRVNPVSGYSYSIFYFEEKPLSQILEERINIKIYIENDTRAMMYGEYMQGVVKGEKNILFINMGWGLGLSIFINGELYYGKSGFSGEFGHFCFFDNEILCHCGKKGCIETEASGSALHRKLLERYREGSSTILAEKIEKKEKIKMADMIEAIQKEDVLCIEILEEMGEKLGRGIAGLMNIFNPELVVLGGTLSLTSEYISLPIKSAIRKYSLNLVSQDTEIKVSRLGERAGALGACLLSRSKMLGMIRY</sequence>
<evidence type="ECO:0008006" key="6">
    <source>
        <dbReference type="Google" id="ProtNLM"/>
    </source>
</evidence>
<dbReference type="Pfam" id="PF13412">
    <property type="entry name" value="HTH_24"/>
    <property type="match status" value="1"/>
</dbReference>
<dbReference type="SUPFAM" id="SSF53067">
    <property type="entry name" value="Actin-like ATPase domain"/>
    <property type="match status" value="1"/>
</dbReference>
<dbReference type="InterPro" id="IPR043129">
    <property type="entry name" value="ATPase_NBD"/>
</dbReference>
<dbReference type="InterPro" id="IPR036390">
    <property type="entry name" value="WH_DNA-bd_sf"/>
</dbReference>
<evidence type="ECO:0000313" key="4">
    <source>
        <dbReference type="EMBL" id="KKB57015.1"/>
    </source>
</evidence>
<dbReference type="Proteomes" id="UP000033047">
    <property type="component" value="Unassembled WGS sequence"/>
</dbReference>
<dbReference type="InterPro" id="IPR000600">
    <property type="entry name" value="ROK"/>
</dbReference>
<evidence type="ECO:0000256" key="1">
    <source>
        <dbReference type="ARBA" id="ARBA00006479"/>
    </source>
</evidence>
<dbReference type="STRING" id="927665.HMPREF1535_01667"/>
<dbReference type="PANTHER" id="PTHR18964:SF149">
    <property type="entry name" value="BIFUNCTIONAL UDP-N-ACETYLGLUCOSAMINE 2-EPIMERASE_N-ACETYLMANNOSAMINE KINASE"/>
    <property type="match status" value="1"/>
</dbReference>
<dbReference type="Pfam" id="PF00480">
    <property type="entry name" value="ROK"/>
    <property type="match status" value="1"/>
</dbReference>
<evidence type="ECO:0000313" key="3">
    <source>
        <dbReference type="EMBL" id="KKB45054.1"/>
    </source>
</evidence>
<dbReference type="SUPFAM" id="SSF46785">
    <property type="entry name" value="Winged helix' DNA-binding domain"/>
    <property type="match status" value="1"/>
</dbReference>
<dbReference type="EMBL" id="AQHV01000010">
    <property type="protein sequence ID" value="KKB57015.1"/>
    <property type="molecule type" value="Genomic_DNA"/>
</dbReference>
<name>A0A0F5IHM6_9BACT</name>